<organism evidence="1 2">
    <name type="scientific">Nemania bipapillata</name>
    <dbReference type="NCBI Taxonomy" id="110536"/>
    <lineage>
        <taxon>Eukaryota</taxon>
        <taxon>Fungi</taxon>
        <taxon>Dikarya</taxon>
        <taxon>Ascomycota</taxon>
        <taxon>Pezizomycotina</taxon>
        <taxon>Sordariomycetes</taxon>
        <taxon>Xylariomycetidae</taxon>
        <taxon>Xylariales</taxon>
        <taxon>Xylariaceae</taxon>
        <taxon>Nemania</taxon>
    </lineage>
</organism>
<sequence>MDVITKVAFGQEHGYLKANKDLYGFLSEVRKQWPKLAMAVDFPHLRNIILSPLFLRLFGPSVMDAKGMGMLMRLAREYVGERYHPDAEPRGDLLGSWIRNGLTQEQAEIEGLLLIIAGSDTTASAIRITMLHIMTCPRVYNKLKKEIRDAVVGGKVTSPIRLEEAKQLPYLQAVVYEGLRMRPPATGLCLKLVPPEGEVIYEKFIPGGTAIGINASALFSSTTYFGDDAAFFRPERFMEAAEQKRAEMQKIVELGFGYGRFQCPGKPVAFMELSKVYFELLRAFNFQVANPTNPWKSWSSVVPVEEDMWVIVSEAENV</sequence>
<dbReference type="Proteomes" id="UP001153334">
    <property type="component" value="Unassembled WGS sequence"/>
</dbReference>
<dbReference type="EMBL" id="JAPESX010001687">
    <property type="protein sequence ID" value="KAJ8112192.1"/>
    <property type="molecule type" value="Genomic_DNA"/>
</dbReference>
<name>A0ACC2IAT3_9PEZI</name>
<evidence type="ECO:0000313" key="2">
    <source>
        <dbReference type="Proteomes" id="UP001153334"/>
    </source>
</evidence>
<protein>
    <submittedName>
        <fullName evidence="1">Uncharacterized protein</fullName>
    </submittedName>
</protein>
<proteinExistence type="predicted"/>
<evidence type="ECO:0000313" key="1">
    <source>
        <dbReference type="EMBL" id="KAJ8112192.1"/>
    </source>
</evidence>
<comment type="caution">
    <text evidence="1">The sequence shown here is derived from an EMBL/GenBank/DDBJ whole genome shotgun (WGS) entry which is preliminary data.</text>
</comment>
<keyword evidence="2" id="KW-1185">Reference proteome</keyword>
<reference evidence="1" key="1">
    <citation type="submission" date="2022-11" db="EMBL/GenBank/DDBJ databases">
        <title>Genome Sequence of Nemania bipapillata.</title>
        <authorList>
            <person name="Buettner E."/>
        </authorList>
    </citation>
    <scope>NUCLEOTIDE SEQUENCE</scope>
    <source>
        <strain evidence="1">CP14</strain>
    </source>
</reference>
<gene>
    <name evidence="1" type="ORF">ONZ43_g5445</name>
</gene>
<accession>A0ACC2IAT3</accession>